<name>A0A379FY10_PRORE</name>
<dbReference type="GeneID" id="93671110"/>
<accession>A0A379FY10</accession>
<dbReference type="RefSeq" id="WP_115168187.1">
    <property type="nucleotide sequence ID" value="NZ_CP077317.1"/>
</dbReference>
<reference evidence="7 8" key="1">
    <citation type="submission" date="2018-06" db="EMBL/GenBank/DDBJ databases">
        <authorList>
            <consortium name="Pathogen Informatics"/>
            <person name="Doyle S."/>
        </authorList>
    </citation>
    <scope>NUCLEOTIDE SEQUENCE [LARGE SCALE GENOMIC DNA]</scope>
    <source>
        <strain evidence="7 8">NCTC11801</strain>
    </source>
</reference>
<dbReference type="PANTHER" id="PTHR30250:SF11">
    <property type="entry name" value="O-ANTIGEN TRANSPORTER-RELATED"/>
    <property type="match status" value="1"/>
</dbReference>
<feature type="transmembrane region" description="Helical" evidence="6">
    <location>
        <begin position="12"/>
        <end position="31"/>
    </location>
</feature>
<dbReference type="InterPro" id="IPR050833">
    <property type="entry name" value="Poly_Biosynth_Transport"/>
</dbReference>
<dbReference type="EMBL" id="UGTZ01000001">
    <property type="protein sequence ID" value="SUC33595.1"/>
    <property type="molecule type" value="Genomic_DNA"/>
</dbReference>
<gene>
    <name evidence="7" type="ORF">NCTC11801_04637</name>
</gene>
<keyword evidence="3 6" id="KW-0812">Transmembrane</keyword>
<evidence type="ECO:0000256" key="3">
    <source>
        <dbReference type="ARBA" id="ARBA00022692"/>
    </source>
</evidence>
<feature type="transmembrane region" description="Helical" evidence="6">
    <location>
        <begin position="142"/>
        <end position="162"/>
    </location>
</feature>
<feature type="transmembrane region" description="Helical" evidence="6">
    <location>
        <begin position="43"/>
        <end position="65"/>
    </location>
</feature>
<feature type="transmembrane region" description="Helical" evidence="6">
    <location>
        <begin position="168"/>
        <end position="187"/>
    </location>
</feature>
<organism evidence="7 8">
    <name type="scientific">Providencia rettgeri</name>
    <dbReference type="NCBI Taxonomy" id="587"/>
    <lineage>
        <taxon>Bacteria</taxon>
        <taxon>Pseudomonadati</taxon>
        <taxon>Pseudomonadota</taxon>
        <taxon>Gammaproteobacteria</taxon>
        <taxon>Enterobacterales</taxon>
        <taxon>Morganellaceae</taxon>
        <taxon>Providencia</taxon>
    </lineage>
</organism>
<dbReference type="Pfam" id="PF01943">
    <property type="entry name" value="Polysacc_synt"/>
    <property type="match status" value="1"/>
</dbReference>
<evidence type="ECO:0000256" key="6">
    <source>
        <dbReference type="SAM" id="Phobius"/>
    </source>
</evidence>
<feature type="transmembrane region" description="Helical" evidence="6">
    <location>
        <begin position="372"/>
        <end position="395"/>
    </location>
</feature>
<feature type="transmembrane region" description="Helical" evidence="6">
    <location>
        <begin position="281"/>
        <end position="304"/>
    </location>
</feature>
<evidence type="ECO:0000256" key="4">
    <source>
        <dbReference type="ARBA" id="ARBA00022989"/>
    </source>
</evidence>
<dbReference type="GO" id="GO:0005886">
    <property type="term" value="C:plasma membrane"/>
    <property type="evidence" value="ECO:0007669"/>
    <property type="project" value="UniProtKB-SubCell"/>
</dbReference>
<evidence type="ECO:0000313" key="8">
    <source>
        <dbReference type="Proteomes" id="UP000254208"/>
    </source>
</evidence>
<evidence type="ECO:0000256" key="1">
    <source>
        <dbReference type="ARBA" id="ARBA00004651"/>
    </source>
</evidence>
<keyword evidence="4 6" id="KW-1133">Transmembrane helix</keyword>
<keyword evidence="2" id="KW-1003">Cell membrane</keyword>
<dbReference type="AlphaFoldDB" id="A0A379FY10"/>
<feature type="transmembrane region" description="Helical" evidence="6">
    <location>
        <begin position="77"/>
        <end position="99"/>
    </location>
</feature>
<evidence type="ECO:0000256" key="2">
    <source>
        <dbReference type="ARBA" id="ARBA00022475"/>
    </source>
</evidence>
<evidence type="ECO:0000256" key="5">
    <source>
        <dbReference type="ARBA" id="ARBA00023136"/>
    </source>
</evidence>
<dbReference type="InterPro" id="IPR002797">
    <property type="entry name" value="Polysacc_synth"/>
</dbReference>
<protein>
    <submittedName>
        <fullName evidence="7">Polysaccharide biosynthesis protein</fullName>
    </submittedName>
</protein>
<proteinExistence type="predicted"/>
<dbReference type="Proteomes" id="UP000254208">
    <property type="component" value="Unassembled WGS sequence"/>
</dbReference>
<keyword evidence="5 6" id="KW-0472">Membrane</keyword>
<comment type="subcellular location">
    <subcellularLocation>
        <location evidence="1">Cell membrane</location>
        <topology evidence="1">Multi-pass membrane protein</topology>
    </subcellularLocation>
</comment>
<evidence type="ECO:0000313" key="7">
    <source>
        <dbReference type="EMBL" id="SUC33595.1"/>
    </source>
</evidence>
<feature type="transmembrane region" description="Helical" evidence="6">
    <location>
        <begin position="316"/>
        <end position="336"/>
    </location>
</feature>
<feature type="transmembrane region" description="Helical" evidence="6">
    <location>
        <begin position="199"/>
        <end position="220"/>
    </location>
</feature>
<feature type="transmembrane region" description="Helical" evidence="6">
    <location>
        <begin position="111"/>
        <end position="130"/>
    </location>
</feature>
<dbReference type="PANTHER" id="PTHR30250">
    <property type="entry name" value="PST FAMILY PREDICTED COLANIC ACID TRANSPORTER"/>
    <property type="match status" value="1"/>
</dbReference>
<sequence>MHLPKVAKNTIIYIIGDIVTKSIPFLLLPIVTHYLTLEEYGQVSFYLTIIEILTIFVIMGGQNYYRYIFFSTENRNGIIFIPFFLSSIFFLIFQIPLFLYDVFIESIGSYVFLPTVAFGQSICALIICKFQMEENPIGVTTINISLAIVSFISTIILLLNGFGLEGRTISIIITPVLIGCILTIILLKKEHYSFTIIQNHFYNSLSFGAKSLTTSLSWWLRSGMDRVIIQQILGASILGLYAIAIQLSMVISVVSLAFNVSIMPKIFSLVREKKKKVLLKLILSSTLIIILFSTIFIILAPYLIGYILPPQYSNSVILLTPIVCGIVLHFIFLSLCNIVTAMGKPGTLSVITIAGSFIHILLSYTLAKNIGINGIIWSSTISYLISIILMILIFFNKTSIKVA</sequence>
<feature type="transmembrane region" description="Helical" evidence="6">
    <location>
        <begin position="348"/>
        <end position="366"/>
    </location>
</feature>
<feature type="transmembrane region" description="Helical" evidence="6">
    <location>
        <begin position="232"/>
        <end position="260"/>
    </location>
</feature>